<dbReference type="InterPro" id="IPR001680">
    <property type="entry name" value="WD40_rpt"/>
</dbReference>
<feature type="compositionally biased region" description="Low complexity" evidence="4">
    <location>
        <begin position="181"/>
        <end position="198"/>
    </location>
</feature>
<feature type="compositionally biased region" description="Basic and acidic residues" evidence="4">
    <location>
        <begin position="203"/>
        <end position="215"/>
    </location>
</feature>
<dbReference type="KEGG" id="foc:113201807"/>
<dbReference type="GO" id="GO:0005868">
    <property type="term" value="C:cytoplasmic dynein complex"/>
    <property type="evidence" value="ECO:0007669"/>
    <property type="project" value="InterPro"/>
</dbReference>
<dbReference type="InterPro" id="IPR015943">
    <property type="entry name" value="WD40/YVTN_repeat-like_dom_sf"/>
</dbReference>
<dbReference type="GO" id="GO:0042073">
    <property type="term" value="P:intraciliary transport"/>
    <property type="evidence" value="ECO:0007669"/>
    <property type="project" value="InterPro"/>
</dbReference>
<reference evidence="6" key="1">
    <citation type="submission" date="2025-08" db="UniProtKB">
        <authorList>
            <consortium name="RefSeq"/>
        </authorList>
    </citation>
    <scope>IDENTIFICATION</scope>
    <source>
        <tissue evidence="6">Whole organism</tissue>
    </source>
</reference>
<feature type="repeat" description="WD" evidence="3">
    <location>
        <begin position="647"/>
        <end position="689"/>
    </location>
</feature>
<keyword evidence="5" id="KW-1185">Reference proteome</keyword>
<feature type="compositionally biased region" description="Low complexity" evidence="4">
    <location>
        <begin position="113"/>
        <end position="124"/>
    </location>
</feature>
<protein>
    <submittedName>
        <fullName evidence="6">Cytoplasmic dynein 2 intermediate chain 1 isoform X1</fullName>
    </submittedName>
</protein>
<dbReference type="Proteomes" id="UP000504606">
    <property type="component" value="Unplaced"/>
</dbReference>
<feature type="region of interest" description="Disordered" evidence="4">
    <location>
        <begin position="23"/>
        <end position="244"/>
    </location>
</feature>
<feature type="compositionally biased region" description="Basic and acidic residues" evidence="4">
    <location>
        <begin position="36"/>
        <end position="66"/>
    </location>
</feature>
<dbReference type="GO" id="GO:0005929">
    <property type="term" value="C:cilium"/>
    <property type="evidence" value="ECO:0007669"/>
    <property type="project" value="GOC"/>
</dbReference>
<dbReference type="PROSITE" id="PS00678">
    <property type="entry name" value="WD_REPEATS_1"/>
    <property type="match status" value="1"/>
</dbReference>
<dbReference type="RefSeq" id="XP_026271521.1">
    <property type="nucleotide sequence ID" value="XM_026415736.2"/>
</dbReference>
<dbReference type="InterPro" id="IPR019775">
    <property type="entry name" value="WD40_repeat_CS"/>
</dbReference>
<evidence type="ECO:0000256" key="4">
    <source>
        <dbReference type="SAM" id="MobiDB-lite"/>
    </source>
</evidence>
<feature type="compositionally biased region" description="Acidic residues" evidence="4">
    <location>
        <begin position="281"/>
        <end position="300"/>
    </location>
</feature>
<proteinExistence type="predicted"/>
<name>A0A6J1RY63_FRAOC</name>
<feature type="compositionally biased region" description="Polar residues" evidence="4">
    <location>
        <begin position="103"/>
        <end position="112"/>
    </location>
</feature>
<organism evidence="5 6">
    <name type="scientific">Frankliniella occidentalis</name>
    <name type="common">Western flower thrips</name>
    <name type="synonym">Euthrips occidentalis</name>
    <dbReference type="NCBI Taxonomy" id="133901"/>
    <lineage>
        <taxon>Eukaryota</taxon>
        <taxon>Metazoa</taxon>
        <taxon>Ecdysozoa</taxon>
        <taxon>Arthropoda</taxon>
        <taxon>Hexapoda</taxon>
        <taxon>Insecta</taxon>
        <taxon>Pterygota</taxon>
        <taxon>Neoptera</taxon>
        <taxon>Paraneoptera</taxon>
        <taxon>Thysanoptera</taxon>
        <taxon>Terebrantia</taxon>
        <taxon>Thripoidea</taxon>
        <taxon>Thripidae</taxon>
        <taxon>Frankliniella</taxon>
    </lineage>
</organism>
<dbReference type="Gene3D" id="2.130.10.10">
    <property type="entry name" value="YVTN repeat-like/Quinoprotein amine dehydrogenase"/>
    <property type="match status" value="2"/>
</dbReference>
<dbReference type="SMART" id="SM00320">
    <property type="entry name" value="WD40"/>
    <property type="match status" value="4"/>
</dbReference>
<dbReference type="PANTHER" id="PTHR16022">
    <property type="entry name" value="WD REPEAT DOMAIN 60"/>
    <property type="match status" value="1"/>
</dbReference>
<dbReference type="SUPFAM" id="SSF50978">
    <property type="entry name" value="WD40 repeat-like"/>
    <property type="match status" value="1"/>
</dbReference>
<evidence type="ECO:0000313" key="5">
    <source>
        <dbReference type="Proteomes" id="UP000504606"/>
    </source>
</evidence>
<dbReference type="PANTHER" id="PTHR16022:SF0">
    <property type="entry name" value="CYTOPLASMIC DYNEIN 2 INTERMEDIATE CHAIN 1"/>
    <property type="match status" value="1"/>
</dbReference>
<gene>
    <name evidence="6" type="primary">LOC113201807</name>
</gene>
<evidence type="ECO:0000256" key="2">
    <source>
        <dbReference type="ARBA" id="ARBA00022737"/>
    </source>
</evidence>
<dbReference type="InterPro" id="IPR036322">
    <property type="entry name" value="WD40_repeat_dom_sf"/>
</dbReference>
<dbReference type="GO" id="GO:0045504">
    <property type="term" value="F:dynein heavy chain binding"/>
    <property type="evidence" value="ECO:0007669"/>
    <property type="project" value="InterPro"/>
</dbReference>
<dbReference type="InterPro" id="IPR042505">
    <property type="entry name" value="DYNC2I1"/>
</dbReference>
<keyword evidence="2" id="KW-0677">Repeat</keyword>
<dbReference type="AlphaFoldDB" id="A0A6J1RY63"/>
<keyword evidence="1 3" id="KW-0853">WD repeat</keyword>
<dbReference type="GeneID" id="113201807"/>
<evidence type="ECO:0000256" key="1">
    <source>
        <dbReference type="ARBA" id="ARBA00022574"/>
    </source>
</evidence>
<evidence type="ECO:0000313" key="6">
    <source>
        <dbReference type="RefSeq" id="XP_026271521.1"/>
    </source>
</evidence>
<dbReference type="GO" id="GO:0045503">
    <property type="term" value="F:dynein light chain binding"/>
    <property type="evidence" value="ECO:0007669"/>
    <property type="project" value="InterPro"/>
</dbReference>
<dbReference type="PROSITE" id="PS50082">
    <property type="entry name" value="WD_REPEATS_2"/>
    <property type="match status" value="1"/>
</dbReference>
<sequence>MALNINSAPAADIPKAISLIHKTRMSRSRAPLLTKEVSKNVTDKSRSSSTARRETAISRNKLKESENNEDPTTATEHRLKSKKKTTDSVSQKKLRVSDKGQGEISTQMETILTKTSQSSKAAAKSRSDTNMTSRVKDSSKSSITKKPIQAIIATTRPKPIEASKPVHRKSEERKGAPSHATKQVQQSSVPSKPSTSKQLQPDKPSKNSGSEKMKPQDSISNRNVGEGNRLNRERTKTRTLDPGNSQLLTTLQHAAQQLPADIDPESTDDKENDYEDDFEDYESDFEEAPSLEADSEDTEEDISKTATDKDDDDDDKENYDYGDSSSSLSDMQINKDLPTSLNGKVGMEEKKMDSGHYDMPEEGKNIGKVMSTLVEVPNHVSKTKLLGDFSLPIETSQQTYGYEVRAINFAKAKQRQQERKASSKLKQRGEILLNMIRLDFVSLPLYDMAPVPYEVYMSSYGRSNTQQVSSQTNEDGMTEEVQTEEIAVKNKWTQHPPALICPDQSLNHPLICAVSSEPCDSSDMVLWKQGLKVNMVELEKFLLNTGQLMLNILEETSSGTQGILKSNKVDLGFSQGFITLGTDSVPFLENRRVTKICFIPHQPNSVLTVHQSSSDKLSYKDDLPVQLVKRCILCVWSLLQPSQPIKILVSSSDVTDCTFHPHRSNLIFAGLADGLINVWDLKEQYSFQKEIAFHNSEWTLKSPSYTTADISAAKHSSAVVGIKVLDDVYSTSRGADHSPTQICSLDEGGLCIIWTLLSSSAGMQNAEDVGIAPWGCVRLLQNESFSLAQRVVAVTDEAVGPNLQFADLALDSADPTHLLAAANTGHAVHGLSSGGRAHPTVYPPHWDCLSPATCICPCPFGLPYFLVGCGDGTVRLHSRLTARPLLSVAGSGGVVGAGPAISVLQWSNSRPCIFFALDCESRLHVWDLASSDMYPMLTIPFKGKFITTMQLSPPRHTSKACPYLALGTSCGKLKVHLVKENFASTSLEDTAIELDKFKRYASIL</sequence>
<feature type="compositionally biased region" description="Basic and acidic residues" evidence="4">
    <location>
        <begin position="229"/>
        <end position="239"/>
    </location>
</feature>
<accession>A0A6J1RY63</accession>
<dbReference type="OrthoDB" id="2162425at2759"/>
<feature type="region of interest" description="Disordered" evidence="4">
    <location>
        <begin position="281"/>
        <end position="343"/>
    </location>
</feature>
<evidence type="ECO:0000256" key="3">
    <source>
        <dbReference type="PROSITE-ProRule" id="PRU00221"/>
    </source>
</evidence>